<dbReference type="EC" id="3.5.1.44" evidence="3"/>
<evidence type="ECO:0000256" key="3">
    <source>
        <dbReference type="HAMAP-Rule" id="MF_01440"/>
    </source>
</evidence>
<dbReference type="InterPro" id="IPR011324">
    <property type="entry name" value="Cytotoxic_necrot_fac-like_cat"/>
</dbReference>
<evidence type="ECO:0000313" key="6">
    <source>
        <dbReference type="Proteomes" id="UP000584663"/>
    </source>
</evidence>
<name>A0ABR6K984_9SPHN</name>
<dbReference type="GO" id="GO:0050568">
    <property type="term" value="F:protein-glutamine glutaminase activity"/>
    <property type="evidence" value="ECO:0007669"/>
    <property type="project" value="UniProtKB-EC"/>
</dbReference>
<feature type="region of interest" description="Disordered" evidence="4">
    <location>
        <begin position="177"/>
        <end position="202"/>
    </location>
</feature>
<dbReference type="RefSeq" id="WP_237243461.1">
    <property type="nucleotide sequence ID" value="NZ_JACHNX010000006.1"/>
</dbReference>
<protein>
    <recommendedName>
        <fullName evidence="3">Probable chemoreceptor glutamine deamidase CheD</fullName>
        <ecNumber evidence="3">3.5.1.44</ecNumber>
    </recommendedName>
</protein>
<comment type="function">
    <text evidence="3">Probably deamidates glutamine residues to glutamate on methyl-accepting chemotaxis receptors (MCPs), playing an important role in chemotaxis.</text>
</comment>
<dbReference type="Gene3D" id="3.30.1330.200">
    <property type="match status" value="1"/>
</dbReference>
<sequence>MPHQPPPFAPPPQPSPLTRLANRDGLRRINVIQGETRVSQDKDVVLTTVLGSCISACLYDPIAGIGGLNHFLLAEPGVAETDPKSMQRYGVYAMEVLINAMMALGAQRHSLKARLFGGAMMRDGFRDIGTANAQFARRFLADERIALVGEDVGGVSARRVEFRPALGLARCRHVTDTAMPPPRAARPVPPPPPAATGDVEFF</sequence>
<dbReference type="HAMAP" id="MF_01440">
    <property type="entry name" value="CheD"/>
    <property type="match status" value="1"/>
</dbReference>
<keyword evidence="2 3" id="KW-0378">Hydrolase</keyword>
<organism evidence="5 6">
    <name type="scientific">Sphingomonas yabuuchiae</name>
    <dbReference type="NCBI Taxonomy" id="172044"/>
    <lineage>
        <taxon>Bacteria</taxon>
        <taxon>Pseudomonadati</taxon>
        <taxon>Pseudomonadota</taxon>
        <taxon>Alphaproteobacteria</taxon>
        <taxon>Sphingomonadales</taxon>
        <taxon>Sphingomonadaceae</taxon>
        <taxon>Sphingomonas</taxon>
    </lineage>
</organism>
<keyword evidence="6" id="KW-1185">Reference proteome</keyword>
<reference evidence="5 6" key="1">
    <citation type="submission" date="2020-08" db="EMBL/GenBank/DDBJ databases">
        <title>Genomic Encyclopedia of Type Strains, Phase IV (KMG-IV): sequencing the most valuable type-strain genomes for metagenomic binning, comparative biology and taxonomic classification.</title>
        <authorList>
            <person name="Goeker M."/>
        </authorList>
    </citation>
    <scope>NUCLEOTIDE SEQUENCE [LARGE SCALE GENOMIC DNA]</scope>
    <source>
        <strain evidence="5 6">DSM 14562</strain>
    </source>
</reference>
<feature type="compositionally biased region" description="Pro residues" evidence="4">
    <location>
        <begin position="179"/>
        <end position="194"/>
    </location>
</feature>
<comment type="similarity">
    <text evidence="3">Belongs to the CheD family.</text>
</comment>
<dbReference type="InterPro" id="IPR038592">
    <property type="entry name" value="CheD-like_sf"/>
</dbReference>
<feature type="compositionally biased region" description="Pro residues" evidence="4">
    <location>
        <begin position="1"/>
        <end position="15"/>
    </location>
</feature>
<comment type="caution">
    <text evidence="5">The sequence shown here is derived from an EMBL/GenBank/DDBJ whole genome shotgun (WGS) entry which is preliminary data.</text>
</comment>
<accession>A0ABR6K984</accession>
<gene>
    <name evidence="3" type="primary">cheD</name>
    <name evidence="5" type="ORF">GGQ89_001900</name>
</gene>
<dbReference type="CDD" id="cd16352">
    <property type="entry name" value="CheD"/>
    <property type="match status" value="1"/>
</dbReference>
<dbReference type="InterPro" id="IPR005659">
    <property type="entry name" value="Chemorcpt_Glu_NH3ase_CheD"/>
</dbReference>
<dbReference type="Proteomes" id="UP000584663">
    <property type="component" value="Unassembled WGS sequence"/>
</dbReference>
<comment type="catalytic activity">
    <reaction evidence="3">
        <text>L-glutaminyl-[protein] + H2O = L-glutamyl-[protein] + NH4(+)</text>
        <dbReference type="Rhea" id="RHEA:16441"/>
        <dbReference type="Rhea" id="RHEA-COMP:10207"/>
        <dbReference type="Rhea" id="RHEA-COMP:10208"/>
        <dbReference type="ChEBI" id="CHEBI:15377"/>
        <dbReference type="ChEBI" id="CHEBI:28938"/>
        <dbReference type="ChEBI" id="CHEBI:29973"/>
        <dbReference type="ChEBI" id="CHEBI:30011"/>
        <dbReference type="EC" id="3.5.1.44"/>
    </reaction>
</comment>
<keyword evidence="1 3" id="KW-0145">Chemotaxis</keyword>
<dbReference type="PANTHER" id="PTHR35147">
    <property type="entry name" value="CHEMORECEPTOR GLUTAMINE DEAMIDASE CHED-RELATED"/>
    <property type="match status" value="1"/>
</dbReference>
<dbReference type="EMBL" id="JACHNX010000006">
    <property type="protein sequence ID" value="MBB4609678.1"/>
    <property type="molecule type" value="Genomic_DNA"/>
</dbReference>
<dbReference type="SUPFAM" id="SSF64438">
    <property type="entry name" value="CNF1/YfiH-like putative cysteine hydrolases"/>
    <property type="match status" value="1"/>
</dbReference>
<evidence type="ECO:0000256" key="4">
    <source>
        <dbReference type="SAM" id="MobiDB-lite"/>
    </source>
</evidence>
<evidence type="ECO:0000313" key="5">
    <source>
        <dbReference type="EMBL" id="MBB4609678.1"/>
    </source>
</evidence>
<feature type="region of interest" description="Disordered" evidence="4">
    <location>
        <begin position="1"/>
        <end position="20"/>
    </location>
</feature>
<dbReference type="Pfam" id="PF03975">
    <property type="entry name" value="CheD"/>
    <property type="match status" value="1"/>
</dbReference>
<evidence type="ECO:0000256" key="2">
    <source>
        <dbReference type="ARBA" id="ARBA00022801"/>
    </source>
</evidence>
<evidence type="ECO:0000256" key="1">
    <source>
        <dbReference type="ARBA" id="ARBA00022500"/>
    </source>
</evidence>
<dbReference type="PANTHER" id="PTHR35147:SF2">
    <property type="entry name" value="CHEMORECEPTOR GLUTAMINE DEAMIDASE CHED-RELATED"/>
    <property type="match status" value="1"/>
</dbReference>
<proteinExistence type="inferred from homology"/>